<dbReference type="GeneID" id="66796605"/>
<protein>
    <submittedName>
        <fullName evidence="28">Aspartate kinase</fullName>
        <ecNumber evidence="28">2.7.2.4</ecNumber>
    </submittedName>
</protein>
<dbReference type="RefSeq" id="WP_134849176.1">
    <property type="nucleotide sequence ID" value="NZ_CP197400.1"/>
</dbReference>
<evidence type="ECO:0000256" key="16">
    <source>
        <dbReference type="ARBA" id="ARBA00022840"/>
    </source>
</evidence>
<evidence type="ECO:0000256" key="14">
    <source>
        <dbReference type="ARBA" id="ARBA00022741"/>
    </source>
</evidence>
<comment type="pathway">
    <text evidence="5">Amino-acid biosynthesis; L-methionine biosynthesis via de novo pathway; L-homoserine from L-aspartate: step 3/3.</text>
</comment>
<dbReference type="InterPro" id="IPR019811">
    <property type="entry name" value="HDH_CS"/>
</dbReference>
<keyword evidence="17" id="KW-0521">NADP</keyword>
<comment type="pathway">
    <text evidence="2">Amino-acid biosynthesis; L-lysine biosynthesis via DAP pathway; (S)-tetrahydrodipicolinate from L-aspartate: step 1/4.</text>
</comment>
<dbReference type="CDD" id="cd04921">
    <property type="entry name" value="ACT_AKi-HSDH-ThrA-like_1"/>
    <property type="match status" value="1"/>
</dbReference>
<comment type="cofactor">
    <cofactor evidence="1">
        <name>a metal cation</name>
        <dbReference type="ChEBI" id="CHEBI:25213"/>
    </cofactor>
</comment>
<dbReference type="GO" id="GO:0009089">
    <property type="term" value="P:lysine biosynthetic process via diaminopimelate"/>
    <property type="evidence" value="ECO:0007669"/>
    <property type="project" value="UniProtKB-UniPathway"/>
</dbReference>
<dbReference type="SUPFAM" id="SSF53633">
    <property type="entry name" value="Carbamate kinase-like"/>
    <property type="match status" value="1"/>
</dbReference>
<dbReference type="PANTHER" id="PTHR43070:SF3">
    <property type="entry name" value="HOMOSERINE DEHYDROGENASE"/>
    <property type="match status" value="1"/>
</dbReference>
<dbReference type="GO" id="GO:0009086">
    <property type="term" value="P:methionine biosynthetic process"/>
    <property type="evidence" value="ECO:0007669"/>
    <property type="project" value="UniProtKB-KW"/>
</dbReference>
<keyword evidence="29" id="KW-1185">Reference proteome</keyword>
<organism evidence="28 29">
    <name type="scientific">Porphyromonas levii</name>
    <dbReference type="NCBI Taxonomy" id="28114"/>
    <lineage>
        <taxon>Bacteria</taxon>
        <taxon>Pseudomonadati</taxon>
        <taxon>Bacteroidota</taxon>
        <taxon>Bacteroidia</taxon>
        <taxon>Bacteroidales</taxon>
        <taxon>Porphyromonadaceae</taxon>
        <taxon>Porphyromonas</taxon>
    </lineage>
</organism>
<evidence type="ECO:0000256" key="25">
    <source>
        <dbReference type="ARBA" id="ARBA00048561"/>
    </source>
</evidence>
<dbReference type="AlphaFoldDB" id="A0A4Y8WSR5"/>
<evidence type="ECO:0000256" key="13">
    <source>
        <dbReference type="ARBA" id="ARBA00022723"/>
    </source>
</evidence>
<evidence type="ECO:0000256" key="15">
    <source>
        <dbReference type="ARBA" id="ARBA00022777"/>
    </source>
</evidence>
<evidence type="ECO:0000256" key="10">
    <source>
        <dbReference type="ARBA" id="ARBA00022605"/>
    </source>
</evidence>
<comment type="similarity">
    <text evidence="8">In the N-terminal section; belongs to the aspartokinase family.</text>
</comment>
<dbReference type="Pfam" id="PF22468">
    <property type="entry name" value="ACT_9"/>
    <property type="match status" value="1"/>
</dbReference>
<keyword evidence="21" id="KW-0457">Lysine biosynthesis</keyword>
<dbReference type="Gene3D" id="3.30.2130.10">
    <property type="entry name" value="VC0802-like"/>
    <property type="match status" value="1"/>
</dbReference>
<dbReference type="InterPro" id="IPR036291">
    <property type="entry name" value="NAD(P)-bd_dom_sf"/>
</dbReference>
<dbReference type="InterPro" id="IPR001341">
    <property type="entry name" value="Asp_kinase"/>
</dbReference>
<evidence type="ECO:0000256" key="21">
    <source>
        <dbReference type="ARBA" id="ARBA00023154"/>
    </source>
</evidence>
<dbReference type="EMBL" id="SPNC01000015">
    <property type="protein sequence ID" value="TFH96677.1"/>
    <property type="molecule type" value="Genomic_DNA"/>
</dbReference>
<comment type="subunit">
    <text evidence="9">Homotetramer.</text>
</comment>
<evidence type="ECO:0000256" key="12">
    <source>
        <dbReference type="ARBA" id="ARBA00022697"/>
    </source>
</evidence>
<evidence type="ECO:0000256" key="11">
    <source>
        <dbReference type="ARBA" id="ARBA00022679"/>
    </source>
</evidence>
<evidence type="ECO:0000256" key="19">
    <source>
        <dbReference type="ARBA" id="ARBA00023027"/>
    </source>
</evidence>
<evidence type="ECO:0000256" key="9">
    <source>
        <dbReference type="ARBA" id="ARBA00011881"/>
    </source>
</evidence>
<dbReference type="PROSITE" id="PS51671">
    <property type="entry name" value="ACT"/>
    <property type="match status" value="1"/>
</dbReference>
<dbReference type="Proteomes" id="UP000297225">
    <property type="component" value="Unassembled WGS sequence"/>
</dbReference>
<dbReference type="InterPro" id="IPR036393">
    <property type="entry name" value="AceGlu_kinase-like_sf"/>
</dbReference>
<keyword evidence="16" id="KW-0067">ATP-binding</keyword>
<accession>A0A4Y8WSR5</accession>
<dbReference type="GO" id="GO:0004412">
    <property type="term" value="F:homoserine dehydrogenase activity"/>
    <property type="evidence" value="ECO:0007669"/>
    <property type="project" value="UniProtKB-EC"/>
</dbReference>
<keyword evidence="14" id="KW-0547">Nucleotide-binding</keyword>
<gene>
    <name evidence="28" type="ORF">E4P47_01950</name>
</gene>
<evidence type="ECO:0000256" key="1">
    <source>
        <dbReference type="ARBA" id="ARBA00001920"/>
    </source>
</evidence>
<comment type="pathway">
    <text evidence="6">Amino-acid biosynthesis; L-threonine biosynthesis; L-threonine from L-aspartate: step 1/5.</text>
</comment>
<comment type="catalytic activity">
    <reaction evidence="27">
        <text>L-homoserine + NAD(+) = L-aspartate 4-semialdehyde + NADH + H(+)</text>
        <dbReference type="Rhea" id="RHEA:15757"/>
        <dbReference type="ChEBI" id="CHEBI:15378"/>
        <dbReference type="ChEBI" id="CHEBI:57476"/>
        <dbReference type="ChEBI" id="CHEBI:57540"/>
        <dbReference type="ChEBI" id="CHEBI:57945"/>
        <dbReference type="ChEBI" id="CHEBI:537519"/>
        <dbReference type="EC" id="1.1.1.3"/>
    </reaction>
    <physiologicalReaction direction="right-to-left" evidence="27">
        <dbReference type="Rhea" id="RHEA:15759"/>
    </physiologicalReaction>
</comment>
<reference evidence="28 29" key="1">
    <citation type="submission" date="2019-03" db="EMBL/GenBank/DDBJ databases">
        <title>Porphyromonas levii Isolated from the Uterus of Dairy Cows.</title>
        <authorList>
            <person name="Francis A.M."/>
        </authorList>
    </citation>
    <scope>NUCLEOTIDE SEQUENCE [LARGE SCALE GENOMIC DNA]</scope>
    <source>
        <strain evidence="28 29">AF5678</strain>
    </source>
</reference>
<evidence type="ECO:0000256" key="6">
    <source>
        <dbReference type="ARBA" id="ARBA00005139"/>
    </source>
</evidence>
<proteinExistence type="inferred from homology"/>
<dbReference type="Gene3D" id="3.30.360.10">
    <property type="entry name" value="Dihydrodipicolinate Reductase, domain 2"/>
    <property type="match status" value="1"/>
</dbReference>
<dbReference type="SUPFAM" id="SSF51735">
    <property type="entry name" value="NAD(P)-binding Rossmann-fold domains"/>
    <property type="match status" value="1"/>
</dbReference>
<dbReference type="STRING" id="1122973.GCA_000379925_00060"/>
<dbReference type="PROSITE" id="PS01042">
    <property type="entry name" value="HOMOSER_DHGENASE"/>
    <property type="match status" value="1"/>
</dbReference>
<dbReference type="Gene3D" id="3.40.50.720">
    <property type="entry name" value="NAD(P)-binding Rossmann-like Domain"/>
    <property type="match status" value="1"/>
</dbReference>
<comment type="catalytic activity">
    <reaction evidence="25">
        <text>L-aspartate + ATP = 4-phospho-L-aspartate + ADP</text>
        <dbReference type="Rhea" id="RHEA:23776"/>
        <dbReference type="ChEBI" id="CHEBI:29991"/>
        <dbReference type="ChEBI" id="CHEBI:30616"/>
        <dbReference type="ChEBI" id="CHEBI:57535"/>
        <dbReference type="ChEBI" id="CHEBI:456216"/>
        <dbReference type="EC" id="2.7.2.4"/>
    </reaction>
    <physiologicalReaction direction="left-to-right" evidence="25">
        <dbReference type="Rhea" id="RHEA:23777"/>
    </physiologicalReaction>
</comment>
<evidence type="ECO:0000256" key="3">
    <source>
        <dbReference type="ARBA" id="ARBA00004986"/>
    </source>
</evidence>
<dbReference type="PIRSF" id="PIRSF000727">
    <property type="entry name" value="ThrA"/>
    <property type="match status" value="1"/>
</dbReference>
<evidence type="ECO:0000256" key="22">
    <source>
        <dbReference type="ARBA" id="ARBA00023167"/>
    </source>
</evidence>
<evidence type="ECO:0000256" key="24">
    <source>
        <dbReference type="ARBA" id="ARBA00044938"/>
    </source>
</evidence>
<dbReference type="UniPathway" id="UPA00051">
    <property type="reaction ID" value="UER00465"/>
</dbReference>
<comment type="similarity">
    <text evidence="7">In the C-terminal section; belongs to the homoserine dehydrogenase family.</text>
</comment>
<evidence type="ECO:0000313" key="28">
    <source>
        <dbReference type="EMBL" id="TFH96677.1"/>
    </source>
</evidence>
<evidence type="ECO:0000256" key="5">
    <source>
        <dbReference type="ARBA" id="ARBA00005062"/>
    </source>
</evidence>
<evidence type="ECO:0000256" key="2">
    <source>
        <dbReference type="ARBA" id="ARBA00004766"/>
    </source>
</evidence>
<dbReference type="InterPro" id="IPR049638">
    <property type="entry name" value="AK-HD"/>
</dbReference>
<dbReference type="GO" id="GO:0005524">
    <property type="term" value="F:ATP binding"/>
    <property type="evidence" value="ECO:0007669"/>
    <property type="project" value="UniProtKB-KW"/>
</dbReference>
<evidence type="ECO:0000256" key="20">
    <source>
        <dbReference type="ARBA" id="ARBA00023053"/>
    </source>
</evidence>
<dbReference type="Pfam" id="PF03447">
    <property type="entry name" value="NAD_binding_3"/>
    <property type="match status" value="1"/>
</dbReference>
<keyword evidence="15 28" id="KW-0418">Kinase</keyword>
<dbReference type="Gene3D" id="3.40.1160.10">
    <property type="entry name" value="Acetylglutamate kinase-like"/>
    <property type="match status" value="1"/>
</dbReference>
<dbReference type="UniPathway" id="UPA00050">
    <property type="reaction ID" value="UER00063"/>
</dbReference>
<evidence type="ECO:0000313" key="29">
    <source>
        <dbReference type="Proteomes" id="UP000297225"/>
    </source>
</evidence>
<dbReference type="InterPro" id="IPR054352">
    <property type="entry name" value="ACT_Aspartokinase"/>
</dbReference>
<sequence>MIVMKFGGQLLADRAGLDRTIELISDSLHQGEQPVVVLSARGNTTDLLLDIIQLALSSKPFESEWETLVEEILNGSSFRFDNDLADLLKLLESISYLRECTPVVQDRVLSYGELLTVKLVAHELRQQGIEALPIDSGDFIITTDQHGDATILPESERLAQQYFSRLGVGVLPVVTGFIGRTRQGKRTTVGRNGSNYTATWLGSALGAKRIEIYTPLDGIYTANPNLVLEAQKISHLSYSEATELAQYGAEILHHQTIDPLIDKKIPLEIRNSYSPLGIHQRGTLITSTEDVQGNGSVRALATQKGKSLIRFEGHEMMGRSGIDARIFGALSKAGVSVSLVSQGSSERGIGIVLDSAETDRAIAALNGAFAQEIIAGITCPVKATRDQAVVALIGVPLSQFDKPYSALVRHGIVPKLINIAIPSNTLCLLIDEKEVPLALNVMHGVLFDKERKIHLAVVGHGTVGGALLDQIVSQREELKRRKGLDITVFAISNSRRLWFTKGDIDATWREQIAQAEPMEDAVSAIIRYAKKEHLENLIFVDNTSSTPISERYTELVQAGFDLVSSNKVSNVQPYEGYLALRRVLSQHRKSYRYETNVGAGLPLIDYLKLLHLSGDRITSIRGLFSGSLGYIFNALSEGRAFSEVLKEAVNKGFTEPDPRIDLSGIDVARKVLILARELDLSAELDEVEIQNLVPPVLQSKTTDEMWSQITVFESHIAEISKVAEGEVVRYVGTLMMPNGNEPAHLFCGLERLPNNSTFGQVRGADGCFEIYTENYGSLPIVIRGAGAGAAVTAQGVFSDILRTAEAHIT</sequence>
<dbReference type="GO" id="GO:0050661">
    <property type="term" value="F:NADP binding"/>
    <property type="evidence" value="ECO:0007669"/>
    <property type="project" value="InterPro"/>
</dbReference>
<keyword evidence="22" id="KW-0486">Methionine biosynthesis</keyword>
<dbReference type="FunFam" id="3.30.360.10:FF:000006">
    <property type="entry name" value="Bifunctional aspartokinase/homoserine dehydrogenase"/>
    <property type="match status" value="1"/>
</dbReference>
<comment type="pathway">
    <text evidence="4">Amino-acid biosynthesis; L-threonine biosynthesis; L-threonine from L-aspartate: step 3/5.</text>
</comment>
<keyword evidence="13" id="KW-0479">Metal-binding</keyword>
<keyword evidence="23" id="KW-0511">Multifunctional enzyme</keyword>
<evidence type="ECO:0000256" key="7">
    <source>
        <dbReference type="ARBA" id="ARBA00007952"/>
    </source>
</evidence>
<evidence type="ECO:0000256" key="18">
    <source>
        <dbReference type="ARBA" id="ARBA00023002"/>
    </source>
</evidence>
<dbReference type="InterPro" id="IPR002912">
    <property type="entry name" value="ACT_dom"/>
</dbReference>
<dbReference type="InterPro" id="IPR001048">
    <property type="entry name" value="Asp/Glu/Uridylate_kinase"/>
</dbReference>
<keyword evidence="11 28" id="KW-0808">Transferase</keyword>
<dbReference type="UniPathway" id="UPA00034">
    <property type="reaction ID" value="UER00015"/>
</dbReference>
<evidence type="ECO:0000256" key="8">
    <source>
        <dbReference type="ARBA" id="ARBA00010046"/>
    </source>
</evidence>
<keyword evidence="19" id="KW-0520">NAD</keyword>
<dbReference type="InterPro" id="IPR045865">
    <property type="entry name" value="ACT-like_dom_sf"/>
</dbReference>
<evidence type="ECO:0000256" key="26">
    <source>
        <dbReference type="ARBA" id="ARBA00048841"/>
    </source>
</evidence>
<dbReference type="EC" id="2.7.2.4" evidence="28"/>
<keyword evidence="12" id="KW-0791">Threonine biosynthesis</keyword>
<dbReference type="GO" id="GO:0004072">
    <property type="term" value="F:aspartate kinase activity"/>
    <property type="evidence" value="ECO:0007669"/>
    <property type="project" value="UniProtKB-EC"/>
</dbReference>
<dbReference type="PANTHER" id="PTHR43070">
    <property type="match status" value="1"/>
</dbReference>
<dbReference type="InterPro" id="IPR001342">
    <property type="entry name" value="HDH_cat"/>
</dbReference>
<dbReference type="GO" id="GO:0009090">
    <property type="term" value="P:homoserine biosynthetic process"/>
    <property type="evidence" value="ECO:0007669"/>
    <property type="project" value="UniProtKB-ARBA"/>
</dbReference>
<name>A0A4Y8WSR5_9PORP</name>
<dbReference type="CDD" id="cd04868">
    <property type="entry name" value="ACT_AK-like"/>
    <property type="match status" value="1"/>
</dbReference>
<keyword evidence="18" id="KW-0560">Oxidoreductase</keyword>
<comment type="caution">
    <text evidence="28">The sequence shown here is derived from an EMBL/GenBank/DDBJ whole genome shotgun (WGS) entry which is preliminary data.</text>
</comment>
<dbReference type="SUPFAM" id="SSF55347">
    <property type="entry name" value="Glyceraldehyde-3-phosphate dehydrogenase-like, C-terminal domain"/>
    <property type="match status" value="1"/>
</dbReference>
<evidence type="ECO:0000256" key="23">
    <source>
        <dbReference type="ARBA" id="ARBA00023268"/>
    </source>
</evidence>
<dbReference type="NCBIfam" id="TIGR00657">
    <property type="entry name" value="asp_kinases"/>
    <property type="match status" value="1"/>
</dbReference>
<evidence type="ECO:0000256" key="4">
    <source>
        <dbReference type="ARBA" id="ARBA00005056"/>
    </source>
</evidence>
<dbReference type="Pfam" id="PF00742">
    <property type="entry name" value="Homoserine_dh"/>
    <property type="match status" value="1"/>
</dbReference>
<keyword evidence="10" id="KW-0028">Amino-acid biosynthesis</keyword>
<comment type="catalytic activity">
    <reaction evidence="26">
        <text>L-homoserine + NADP(+) = L-aspartate 4-semialdehyde + NADPH + H(+)</text>
        <dbReference type="Rhea" id="RHEA:15761"/>
        <dbReference type="ChEBI" id="CHEBI:15378"/>
        <dbReference type="ChEBI" id="CHEBI:57476"/>
        <dbReference type="ChEBI" id="CHEBI:57783"/>
        <dbReference type="ChEBI" id="CHEBI:58349"/>
        <dbReference type="ChEBI" id="CHEBI:537519"/>
        <dbReference type="EC" id="1.1.1.3"/>
    </reaction>
    <physiologicalReaction direction="right-to-left" evidence="26">
        <dbReference type="Rhea" id="RHEA:15763"/>
    </physiologicalReaction>
</comment>
<dbReference type="Pfam" id="PF00696">
    <property type="entry name" value="AA_kinase"/>
    <property type="match status" value="1"/>
</dbReference>
<dbReference type="GO" id="GO:0046872">
    <property type="term" value="F:metal ion binding"/>
    <property type="evidence" value="ECO:0007669"/>
    <property type="project" value="UniProtKB-KW"/>
</dbReference>
<comment type="pathway">
    <text evidence="3">Amino-acid biosynthesis; L-methionine biosynthesis via de novo pathway; L-homoserine from L-aspartate: step 1/3.</text>
</comment>
<dbReference type="OrthoDB" id="9799110at2"/>
<evidence type="ECO:0000256" key="17">
    <source>
        <dbReference type="ARBA" id="ARBA00022857"/>
    </source>
</evidence>
<dbReference type="GO" id="GO:0009088">
    <property type="term" value="P:threonine biosynthetic process"/>
    <property type="evidence" value="ECO:0007669"/>
    <property type="project" value="UniProtKB-UniPathway"/>
</dbReference>
<dbReference type="InterPro" id="IPR011147">
    <property type="entry name" value="Bifunc_Aspkin/hSer_DH"/>
</dbReference>
<dbReference type="InterPro" id="IPR005106">
    <property type="entry name" value="Asp/hSer_DH_NAD-bd"/>
</dbReference>
<evidence type="ECO:0000256" key="27">
    <source>
        <dbReference type="ARBA" id="ARBA00049031"/>
    </source>
</evidence>
<comment type="function">
    <text evidence="24">Bifunctional aspartate kinase and homoserine dehydrogenase that catalyzes the first and the third steps toward the synthesis of lysine, methionine and threonine from aspartate.</text>
</comment>
<keyword evidence="20" id="KW-0915">Sodium</keyword>
<dbReference type="SUPFAM" id="SSF55021">
    <property type="entry name" value="ACT-like"/>
    <property type="match status" value="1"/>
</dbReference>